<reference evidence="2" key="2">
    <citation type="journal article" date="2021" name="Microbiome">
        <title>Successional dynamics and alternative stable states in a saline activated sludge microbial community over 9 years.</title>
        <authorList>
            <person name="Wang Y."/>
            <person name="Ye J."/>
            <person name="Ju F."/>
            <person name="Liu L."/>
            <person name="Boyd J.A."/>
            <person name="Deng Y."/>
            <person name="Parks D.H."/>
            <person name="Jiang X."/>
            <person name="Yin X."/>
            <person name="Woodcroft B.J."/>
            <person name="Tyson G.W."/>
            <person name="Hugenholtz P."/>
            <person name="Polz M.F."/>
            <person name="Zhang T."/>
        </authorList>
    </citation>
    <scope>NUCLEOTIDE SEQUENCE</scope>
    <source>
        <strain evidence="2">HKST-UBA01</strain>
    </source>
</reference>
<gene>
    <name evidence="2" type="ORF">KC571_01875</name>
</gene>
<dbReference type="GO" id="GO:0004523">
    <property type="term" value="F:RNA-DNA hybrid ribonuclease activity"/>
    <property type="evidence" value="ECO:0007669"/>
    <property type="project" value="InterPro"/>
</dbReference>
<dbReference type="Gene3D" id="3.30.420.10">
    <property type="entry name" value="Ribonuclease H-like superfamily/Ribonuclease H"/>
    <property type="match status" value="1"/>
</dbReference>
<protein>
    <submittedName>
        <fullName evidence="2">Ribonuclease HI family protein</fullName>
    </submittedName>
</protein>
<dbReference type="InterPro" id="IPR002156">
    <property type="entry name" value="RNaseH_domain"/>
</dbReference>
<dbReference type="AlphaFoldDB" id="A0A955LHZ4"/>
<evidence type="ECO:0000313" key="2">
    <source>
        <dbReference type="EMBL" id="MCA9390126.1"/>
    </source>
</evidence>
<dbReference type="PANTHER" id="PTHR48475">
    <property type="entry name" value="RIBONUCLEASE H"/>
    <property type="match status" value="1"/>
</dbReference>
<dbReference type="PROSITE" id="PS50879">
    <property type="entry name" value="RNASE_H_1"/>
    <property type="match status" value="1"/>
</dbReference>
<dbReference type="PANTHER" id="PTHR48475:SF1">
    <property type="entry name" value="RNASE H TYPE-1 DOMAIN-CONTAINING PROTEIN"/>
    <property type="match status" value="1"/>
</dbReference>
<dbReference type="SUPFAM" id="SSF53098">
    <property type="entry name" value="Ribonuclease H-like"/>
    <property type="match status" value="1"/>
</dbReference>
<evidence type="ECO:0000259" key="1">
    <source>
        <dbReference type="PROSITE" id="PS50879"/>
    </source>
</evidence>
<accession>A0A955LHZ4</accession>
<dbReference type="Pfam" id="PF13456">
    <property type="entry name" value="RVT_3"/>
    <property type="match status" value="1"/>
</dbReference>
<sequence>MKNSNAESHKSLVVYTDGGSRGNPGHGAIGVAIYDDSSRDKPFSTHKQYLGSSLTNNEAEYRAVIIALEKISVYQPESVQFYLDSELVVKQLGGEYKVKQPHLQRYFKEIQALSKSIPMLKFNHVPRKENKLADSLVNQALDEVLALK</sequence>
<reference evidence="2" key="1">
    <citation type="submission" date="2020-04" db="EMBL/GenBank/DDBJ databases">
        <authorList>
            <person name="Zhang T."/>
        </authorList>
    </citation>
    <scope>NUCLEOTIDE SEQUENCE</scope>
    <source>
        <strain evidence="2">HKST-UBA01</strain>
    </source>
</reference>
<feature type="domain" description="RNase H type-1" evidence="1">
    <location>
        <begin position="8"/>
        <end position="142"/>
    </location>
</feature>
<evidence type="ECO:0000313" key="3">
    <source>
        <dbReference type="Proteomes" id="UP000701698"/>
    </source>
</evidence>
<comment type="caution">
    <text evidence="2">The sequence shown here is derived from an EMBL/GenBank/DDBJ whole genome shotgun (WGS) entry which is preliminary data.</text>
</comment>
<dbReference type="EMBL" id="JAGQKX010000034">
    <property type="protein sequence ID" value="MCA9390126.1"/>
    <property type="molecule type" value="Genomic_DNA"/>
</dbReference>
<dbReference type="CDD" id="cd09279">
    <property type="entry name" value="RNase_HI_like"/>
    <property type="match status" value="1"/>
</dbReference>
<name>A0A955LHZ4_UNCKA</name>
<dbReference type="InterPro" id="IPR036397">
    <property type="entry name" value="RNaseH_sf"/>
</dbReference>
<proteinExistence type="predicted"/>
<dbReference type="GO" id="GO:0003676">
    <property type="term" value="F:nucleic acid binding"/>
    <property type="evidence" value="ECO:0007669"/>
    <property type="project" value="InterPro"/>
</dbReference>
<dbReference type="InterPro" id="IPR012337">
    <property type="entry name" value="RNaseH-like_sf"/>
</dbReference>
<dbReference type="Proteomes" id="UP000701698">
    <property type="component" value="Unassembled WGS sequence"/>
</dbReference>
<organism evidence="2 3">
    <name type="scientific">candidate division WWE3 bacterium</name>
    <dbReference type="NCBI Taxonomy" id="2053526"/>
    <lineage>
        <taxon>Bacteria</taxon>
        <taxon>Katanobacteria</taxon>
    </lineage>
</organism>